<proteinExistence type="predicted"/>
<dbReference type="InterPro" id="IPR009739">
    <property type="entry name" value="LprI-like_N"/>
</dbReference>
<feature type="signal peptide" evidence="1">
    <location>
        <begin position="1"/>
        <end position="20"/>
    </location>
</feature>
<name>A0A432W6B1_9GAMM</name>
<evidence type="ECO:0000256" key="1">
    <source>
        <dbReference type="SAM" id="SignalP"/>
    </source>
</evidence>
<dbReference type="Gene3D" id="1.20.1270.180">
    <property type="match status" value="1"/>
</dbReference>
<keyword evidence="1" id="KW-0732">Signal</keyword>
<dbReference type="AlphaFoldDB" id="A0A432W6B1"/>
<feature type="domain" description="Lysozyme inhibitor LprI-like N-terminal" evidence="2">
    <location>
        <begin position="56"/>
        <end position="130"/>
    </location>
</feature>
<evidence type="ECO:0000313" key="4">
    <source>
        <dbReference type="Proteomes" id="UP000288293"/>
    </source>
</evidence>
<sequence>MRFIFFYALFLLPTVTYATALSEKKLQEFESIALFDTYLENLLSDCLDNSYGGSKVVDCFSRHHSNWDRELDYYYNQLATLLESEDLAMLEKSQVDWVDARESAIDFNSFLLDKRYAERQGTMFMAMRASDVFDTILPMTRSRALLLKHWHEQLVN</sequence>
<feature type="chain" id="PRO_5019426794" description="Lysozyme inhibitor LprI-like N-terminal domain-containing protein" evidence="1">
    <location>
        <begin position="21"/>
        <end position="156"/>
    </location>
</feature>
<evidence type="ECO:0000259" key="2">
    <source>
        <dbReference type="Pfam" id="PF07007"/>
    </source>
</evidence>
<dbReference type="Pfam" id="PF07007">
    <property type="entry name" value="LprI"/>
    <property type="match status" value="1"/>
</dbReference>
<organism evidence="3 4">
    <name type="scientific">Aliidiomarina minuta</name>
    <dbReference type="NCBI Taxonomy" id="880057"/>
    <lineage>
        <taxon>Bacteria</taxon>
        <taxon>Pseudomonadati</taxon>
        <taxon>Pseudomonadota</taxon>
        <taxon>Gammaproteobacteria</taxon>
        <taxon>Alteromonadales</taxon>
        <taxon>Idiomarinaceae</taxon>
        <taxon>Aliidiomarina</taxon>
    </lineage>
</organism>
<protein>
    <recommendedName>
        <fullName evidence="2">Lysozyme inhibitor LprI-like N-terminal domain-containing protein</fullName>
    </recommendedName>
</protein>
<evidence type="ECO:0000313" key="3">
    <source>
        <dbReference type="EMBL" id="RUO25519.1"/>
    </source>
</evidence>
<dbReference type="Proteomes" id="UP000288293">
    <property type="component" value="Unassembled WGS sequence"/>
</dbReference>
<reference evidence="3 4" key="1">
    <citation type="journal article" date="2011" name="Front. Microbiol.">
        <title>Genomic signatures of strain selection and enhancement in Bacillus atrophaeus var. globigii, a historical biowarfare simulant.</title>
        <authorList>
            <person name="Gibbons H.S."/>
            <person name="Broomall S.M."/>
            <person name="McNew L.A."/>
            <person name="Daligault H."/>
            <person name="Chapman C."/>
            <person name="Bruce D."/>
            <person name="Karavis M."/>
            <person name="Krepps M."/>
            <person name="McGregor P.A."/>
            <person name="Hong C."/>
            <person name="Park K.H."/>
            <person name="Akmal A."/>
            <person name="Feldman A."/>
            <person name="Lin J.S."/>
            <person name="Chang W.E."/>
            <person name="Higgs B.W."/>
            <person name="Demirev P."/>
            <person name="Lindquist J."/>
            <person name="Liem A."/>
            <person name="Fochler E."/>
            <person name="Read T.D."/>
            <person name="Tapia R."/>
            <person name="Johnson S."/>
            <person name="Bishop-Lilly K.A."/>
            <person name="Detter C."/>
            <person name="Han C."/>
            <person name="Sozhamannan S."/>
            <person name="Rosenzweig C.N."/>
            <person name="Skowronski E.W."/>
        </authorList>
    </citation>
    <scope>NUCLEOTIDE SEQUENCE [LARGE SCALE GENOMIC DNA]</scope>
    <source>
        <strain evidence="3 4">MLST1</strain>
    </source>
</reference>
<dbReference type="EMBL" id="PIPL01000001">
    <property type="protein sequence ID" value="RUO25519.1"/>
    <property type="molecule type" value="Genomic_DNA"/>
</dbReference>
<keyword evidence="4" id="KW-1185">Reference proteome</keyword>
<comment type="caution">
    <text evidence="3">The sequence shown here is derived from an EMBL/GenBank/DDBJ whole genome shotgun (WGS) entry which is preliminary data.</text>
</comment>
<gene>
    <name evidence="3" type="ORF">CWE09_01920</name>
</gene>
<accession>A0A432W6B1</accession>
<dbReference type="RefSeq" id="WP_126802220.1">
    <property type="nucleotide sequence ID" value="NZ_PIPL01000001.1"/>
</dbReference>
<dbReference type="OrthoDB" id="5879515at2"/>